<evidence type="ECO:0000313" key="3">
    <source>
        <dbReference type="Proteomes" id="UP001620645"/>
    </source>
</evidence>
<evidence type="ECO:0000313" key="2">
    <source>
        <dbReference type="EMBL" id="KAL3103365.1"/>
    </source>
</evidence>
<organism evidence="2 3">
    <name type="scientific">Heterodera schachtii</name>
    <name type="common">Sugarbeet cyst nematode worm</name>
    <name type="synonym">Tylenchus schachtii</name>
    <dbReference type="NCBI Taxonomy" id="97005"/>
    <lineage>
        <taxon>Eukaryota</taxon>
        <taxon>Metazoa</taxon>
        <taxon>Ecdysozoa</taxon>
        <taxon>Nematoda</taxon>
        <taxon>Chromadorea</taxon>
        <taxon>Rhabditida</taxon>
        <taxon>Tylenchina</taxon>
        <taxon>Tylenchomorpha</taxon>
        <taxon>Tylenchoidea</taxon>
        <taxon>Heteroderidae</taxon>
        <taxon>Heteroderinae</taxon>
        <taxon>Heterodera</taxon>
    </lineage>
</organism>
<dbReference type="Gene3D" id="3.30.70.660">
    <property type="entry name" value="Pseudouridine synthase I, catalytic domain, C-terminal subdomain"/>
    <property type="match status" value="1"/>
</dbReference>
<evidence type="ECO:0008006" key="4">
    <source>
        <dbReference type="Google" id="ProtNLM"/>
    </source>
</evidence>
<dbReference type="PANTHER" id="PTHR11142:SF0">
    <property type="entry name" value="TRNA PSEUDOURIDINE SYNTHASE-LIKE 1"/>
    <property type="match status" value="1"/>
</dbReference>
<name>A0ABD2KK98_HETSC</name>
<dbReference type="PANTHER" id="PTHR11142">
    <property type="entry name" value="PSEUDOURIDYLATE SYNTHASE"/>
    <property type="match status" value="1"/>
</dbReference>
<dbReference type="InterPro" id="IPR020094">
    <property type="entry name" value="TruA/RsuA/RluB/E/F_N"/>
</dbReference>
<accession>A0ABD2KK98</accession>
<dbReference type="AlphaFoldDB" id="A0ABD2KK98"/>
<gene>
    <name evidence="2" type="ORF">niasHS_002551</name>
</gene>
<comment type="caution">
    <text evidence="2">The sequence shown here is derived from an EMBL/GenBank/DDBJ whole genome shotgun (WGS) entry which is preliminary data.</text>
</comment>
<dbReference type="GO" id="GO:0016853">
    <property type="term" value="F:isomerase activity"/>
    <property type="evidence" value="ECO:0007669"/>
    <property type="project" value="UniProtKB-KW"/>
</dbReference>
<proteinExistence type="predicted"/>
<keyword evidence="1" id="KW-0413">Isomerase</keyword>
<dbReference type="InterPro" id="IPR001406">
    <property type="entry name" value="PsdUridine_synth_TruA"/>
</dbReference>
<dbReference type="Proteomes" id="UP001620645">
    <property type="component" value="Unassembled WGS sequence"/>
</dbReference>
<protein>
    <recommendedName>
        <fullName evidence="4">tRNA pseudouridine synthase</fullName>
    </recommendedName>
</protein>
<dbReference type="Gene3D" id="3.30.70.580">
    <property type="entry name" value="Pseudouridine synthase I, catalytic domain, N-terminal subdomain"/>
    <property type="match status" value="1"/>
</dbReference>
<dbReference type="EMBL" id="JBICCN010000015">
    <property type="protein sequence ID" value="KAL3103365.1"/>
    <property type="molecule type" value="Genomic_DNA"/>
</dbReference>
<keyword evidence="3" id="KW-1185">Reference proteome</keyword>
<dbReference type="SUPFAM" id="SSF55120">
    <property type="entry name" value="Pseudouridine synthase"/>
    <property type="match status" value="1"/>
</dbReference>
<evidence type="ECO:0000256" key="1">
    <source>
        <dbReference type="ARBA" id="ARBA00023235"/>
    </source>
</evidence>
<sequence length="285" mass="32924">MAKGSDPRNGPSVMQVVESCLQKLFATENSDQIKTFAISRTDAKVHAIRSPILIGLPVACDWFSQSELARTEFLLCFNDQIRNNGFTNAIELLQVDPVAMGFHPCFHVSYRRYVYRLRVISTEQSLNYPNRFFAHLSHVIPSDPSLASLSEFNYSWTIPPTFNIERAQFVCDLLKRPGQNFASFFLHQMRQRINNKEYKSVTRRRQLLQLQISKGESYHDFTDCEDEAQFYNLDFVGHGFMRQQVSRGKIKENLFKKLGKGIRIRDNLINYEEKKSTGNGCKSES</sequence>
<reference evidence="2 3" key="1">
    <citation type="submission" date="2024-10" db="EMBL/GenBank/DDBJ databases">
        <authorList>
            <person name="Kim D."/>
        </authorList>
    </citation>
    <scope>NUCLEOTIDE SEQUENCE [LARGE SCALE GENOMIC DNA]</scope>
    <source>
        <strain evidence="2">Taebaek</strain>
    </source>
</reference>
<dbReference type="InterPro" id="IPR020103">
    <property type="entry name" value="PsdUridine_synth_cat_dom_sf"/>
</dbReference>
<dbReference type="InterPro" id="IPR020095">
    <property type="entry name" value="PsdUridine_synth_TruA_C"/>
</dbReference>